<dbReference type="SMART" id="SM01219">
    <property type="entry name" value="Frataxin_Cyay"/>
    <property type="match status" value="1"/>
</dbReference>
<evidence type="ECO:0000256" key="2">
    <source>
        <dbReference type="ARBA" id="ARBA00008183"/>
    </source>
</evidence>
<dbReference type="InterPro" id="IPR017789">
    <property type="entry name" value="Frataxin"/>
</dbReference>
<evidence type="ECO:0000256" key="6">
    <source>
        <dbReference type="ARBA" id="ARBA00022496"/>
    </source>
</evidence>
<dbReference type="EC" id="1.16.3.1" evidence="3"/>
<dbReference type="SUPFAM" id="SSF55387">
    <property type="entry name" value="Frataxin/Nqo15-like"/>
    <property type="match status" value="1"/>
</dbReference>
<dbReference type="GO" id="GO:0008199">
    <property type="term" value="F:ferric iron binding"/>
    <property type="evidence" value="ECO:0007669"/>
    <property type="project" value="InterPro"/>
</dbReference>
<keyword evidence="10" id="KW-0406">Ion transport</keyword>
<dbReference type="PROSITE" id="PS50810">
    <property type="entry name" value="FRATAXIN_2"/>
    <property type="match status" value="1"/>
</dbReference>
<proteinExistence type="inferred from homology"/>
<evidence type="ECO:0000256" key="12">
    <source>
        <dbReference type="ARBA" id="ARBA00047990"/>
    </source>
</evidence>
<comment type="catalytic activity">
    <reaction evidence="12">
        <text>4 Fe(2+) + O2 + 4 H(+) = 4 Fe(3+) + 2 H2O</text>
        <dbReference type="Rhea" id="RHEA:11148"/>
        <dbReference type="ChEBI" id="CHEBI:15377"/>
        <dbReference type="ChEBI" id="CHEBI:15378"/>
        <dbReference type="ChEBI" id="CHEBI:15379"/>
        <dbReference type="ChEBI" id="CHEBI:29033"/>
        <dbReference type="ChEBI" id="CHEBI:29034"/>
        <dbReference type="EC" id="1.16.3.1"/>
    </reaction>
</comment>
<dbReference type="GO" id="GO:0051537">
    <property type="term" value="F:2 iron, 2 sulfur cluster binding"/>
    <property type="evidence" value="ECO:0007669"/>
    <property type="project" value="TreeGrafter"/>
</dbReference>
<dbReference type="GO" id="GO:0008198">
    <property type="term" value="F:ferrous iron binding"/>
    <property type="evidence" value="ECO:0007669"/>
    <property type="project" value="TreeGrafter"/>
</dbReference>
<dbReference type="GO" id="GO:0004322">
    <property type="term" value="F:ferroxidase activity"/>
    <property type="evidence" value="ECO:0007669"/>
    <property type="project" value="UniProtKB-EC"/>
</dbReference>
<evidence type="ECO:0000313" key="13">
    <source>
        <dbReference type="Proteomes" id="UP000887540"/>
    </source>
</evidence>
<keyword evidence="11" id="KW-0496">Mitochondrion</keyword>
<accession>A0A914E8N2</accession>
<keyword evidence="13" id="KW-1185">Reference proteome</keyword>
<dbReference type="InterPro" id="IPR002908">
    <property type="entry name" value="Frataxin/CyaY"/>
</dbReference>
<protein>
    <recommendedName>
        <fullName evidence="3">ferroxidase</fullName>
        <ecNumber evidence="3">1.16.3.1</ecNumber>
    </recommendedName>
</protein>
<dbReference type="Pfam" id="PF01491">
    <property type="entry name" value="Frataxin_Cyay"/>
    <property type="match status" value="1"/>
</dbReference>
<evidence type="ECO:0000256" key="5">
    <source>
        <dbReference type="ARBA" id="ARBA00022448"/>
    </source>
</evidence>
<name>A0A914E8N2_9BILA</name>
<evidence type="ECO:0000256" key="7">
    <source>
        <dbReference type="ARBA" id="ARBA00022946"/>
    </source>
</evidence>
<dbReference type="GO" id="GO:0016226">
    <property type="term" value="P:iron-sulfur cluster assembly"/>
    <property type="evidence" value="ECO:0007669"/>
    <property type="project" value="InterPro"/>
</dbReference>
<dbReference type="GO" id="GO:0006879">
    <property type="term" value="P:intracellular iron ion homeostasis"/>
    <property type="evidence" value="ECO:0007669"/>
    <property type="project" value="UniProtKB-KW"/>
</dbReference>
<sequence>MPTSSTALVQVSKFGESTLSHLEYEAMSEETLQKLTGYLDTLPDLLDTHPNYDISYAMGVLTAQISPVVGTYVINKQAPNKQIWLSSPISGPKRYDWVNNKWIYNHDGVSLHRLLETEFRQIYKNDKIDFVHLEER</sequence>
<dbReference type="GO" id="GO:0005739">
    <property type="term" value="C:mitochondrion"/>
    <property type="evidence" value="ECO:0007669"/>
    <property type="project" value="UniProtKB-SubCell"/>
</dbReference>
<evidence type="ECO:0000256" key="8">
    <source>
        <dbReference type="ARBA" id="ARBA00023002"/>
    </source>
</evidence>
<keyword evidence="9" id="KW-0408">Iron</keyword>
<dbReference type="NCBIfam" id="TIGR03422">
    <property type="entry name" value="mito_frataxin"/>
    <property type="match status" value="1"/>
</dbReference>
<evidence type="ECO:0000256" key="3">
    <source>
        <dbReference type="ARBA" id="ARBA00013107"/>
    </source>
</evidence>
<comment type="subcellular location">
    <subcellularLocation>
        <location evidence="1">Mitochondrion</location>
    </subcellularLocation>
</comment>
<evidence type="ECO:0000256" key="4">
    <source>
        <dbReference type="ARBA" id="ARBA00022434"/>
    </source>
</evidence>
<reference evidence="14" key="1">
    <citation type="submission" date="2022-11" db="UniProtKB">
        <authorList>
            <consortium name="WormBaseParasite"/>
        </authorList>
    </citation>
    <scope>IDENTIFICATION</scope>
</reference>
<dbReference type="PANTHER" id="PTHR16821:SF2">
    <property type="entry name" value="FRATAXIN, MITOCHONDRIAL"/>
    <property type="match status" value="1"/>
</dbReference>
<keyword evidence="6" id="KW-0410">Iron transport</keyword>
<dbReference type="AlphaFoldDB" id="A0A914E8N2"/>
<dbReference type="PANTHER" id="PTHR16821">
    <property type="entry name" value="FRATAXIN"/>
    <property type="match status" value="1"/>
</dbReference>
<evidence type="ECO:0000256" key="9">
    <source>
        <dbReference type="ARBA" id="ARBA00023004"/>
    </source>
</evidence>
<dbReference type="WBParaSite" id="ACRNAN_scaffold6440.g19176.t1">
    <property type="protein sequence ID" value="ACRNAN_scaffold6440.g19176.t1"/>
    <property type="gene ID" value="ACRNAN_scaffold6440.g19176"/>
</dbReference>
<dbReference type="Gene3D" id="3.30.920.10">
    <property type="entry name" value="Frataxin/CyaY"/>
    <property type="match status" value="1"/>
</dbReference>
<dbReference type="GO" id="GO:0034986">
    <property type="term" value="F:iron chaperone activity"/>
    <property type="evidence" value="ECO:0007669"/>
    <property type="project" value="TreeGrafter"/>
</dbReference>
<evidence type="ECO:0000256" key="10">
    <source>
        <dbReference type="ARBA" id="ARBA00023065"/>
    </source>
</evidence>
<keyword evidence="7" id="KW-0809">Transit peptide</keyword>
<evidence type="ECO:0000313" key="14">
    <source>
        <dbReference type="WBParaSite" id="ACRNAN_scaffold6440.g19176.t1"/>
    </source>
</evidence>
<dbReference type="PRINTS" id="PR00904">
    <property type="entry name" value="FRATAXIN"/>
</dbReference>
<organism evidence="13 14">
    <name type="scientific">Acrobeloides nanus</name>
    <dbReference type="NCBI Taxonomy" id="290746"/>
    <lineage>
        <taxon>Eukaryota</taxon>
        <taxon>Metazoa</taxon>
        <taxon>Ecdysozoa</taxon>
        <taxon>Nematoda</taxon>
        <taxon>Chromadorea</taxon>
        <taxon>Rhabditida</taxon>
        <taxon>Tylenchina</taxon>
        <taxon>Cephalobomorpha</taxon>
        <taxon>Cephaloboidea</taxon>
        <taxon>Cephalobidae</taxon>
        <taxon>Acrobeloides</taxon>
    </lineage>
</organism>
<keyword evidence="8" id="KW-0560">Oxidoreductase</keyword>
<evidence type="ECO:0000256" key="1">
    <source>
        <dbReference type="ARBA" id="ARBA00004173"/>
    </source>
</evidence>
<dbReference type="GO" id="GO:0006826">
    <property type="term" value="P:iron ion transport"/>
    <property type="evidence" value="ECO:0007669"/>
    <property type="project" value="UniProtKB-KW"/>
</dbReference>
<dbReference type="InterPro" id="IPR020895">
    <property type="entry name" value="Frataxin_CS"/>
</dbReference>
<comment type="similarity">
    <text evidence="2">Belongs to the frataxin family.</text>
</comment>
<dbReference type="InterPro" id="IPR036524">
    <property type="entry name" value="Frataxin/CyaY_sf"/>
</dbReference>
<evidence type="ECO:0000256" key="11">
    <source>
        <dbReference type="ARBA" id="ARBA00023128"/>
    </source>
</evidence>
<dbReference type="PROSITE" id="PS01344">
    <property type="entry name" value="FRATAXIN_1"/>
    <property type="match status" value="1"/>
</dbReference>
<keyword evidence="4" id="KW-0409">Iron storage</keyword>
<keyword evidence="5" id="KW-0813">Transport</keyword>
<dbReference type="Proteomes" id="UP000887540">
    <property type="component" value="Unplaced"/>
</dbReference>
<dbReference type="NCBIfam" id="TIGR03421">
    <property type="entry name" value="FeS_CyaY"/>
    <property type="match status" value="1"/>
</dbReference>